<dbReference type="InterPro" id="IPR010982">
    <property type="entry name" value="Lambda_DNA-bd_dom_sf"/>
</dbReference>
<gene>
    <name evidence="2" type="ORF">K3177_13525</name>
</gene>
<organism evidence="2 3">
    <name type="scientific">Qipengyuania pacifica</name>
    <dbReference type="NCBI Taxonomy" id="2860199"/>
    <lineage>
        <taxon>Bacteria</taxon>
        <taxon>Pseudomonadati</taxon>
        <taxon>Pseudomonadota</taxon>
        <taxon>Alphaproteobacteria</taxon>
        <taxon>Sphingomonadales</taxon>
        <taxon>Erythrobacteraceae</taxon>
        <taxon>Qipengyuania</taxon>
    </lineage>
</organism>
<dbReference type="Gene3D" id="1.10.260.40">
    <property type="entry name" value="lambda repressor-like DNA-binding domains"/>
    <property type="match status" value="1"/>
</dbReference>
<proteinExistence type="predicted"/>
<evidence type="ECO:0000259" key="1">
    <source>
        <dbReference type="PROSITE" id="PS50943"/>
    </source>
</evidence>
<dbReference type="Proteomes" id="UP000776651">
    <property type="component" value="Unassembled WGS sequence"/>
</dbReference>
<comment type="caution">
    <text evidence="2">The sequence shown here is derived from an EMBL/GenBank/DDBJ whole genome shotgun (WGS) entry which is preliminary data.</text>
</comment>
<accession>A0ABS7JHN7</accession>
<dbReference type="RefSeq" id="WP_221598669.1">
    <property type="nucleotide sequence ID" value="NZ_JAIGNQ010000004.1"/>
</dbReference>
<dbReference type="PROSITE" id="PS50943">
    <property type="entry name" value="HTH_CROC1"/>
    <property type="match status" value="1"/>
</dbReference>
<reference evidence="2 3" key="1">
    <citation type="submission" date="2021-08" db="EMBL/GenBank/DDBJ databases">
        <title>Comparative Genomics Analysis of the Genus Qipengyuania Reveals Extensive Genetic Diversity and Metabolic Versatility, Including the Description of Fifteen Novel Species.</title>
        <authorList>
            <person name="Liu Y."/>
        </authorList>
    </citation>
    <scope>NUCLEOTIDE SEQUENCE [LARGE SCALE GENOMIC DNA]</scope>
    <source>
        <strain evidence="2 3">GH25</strain>
    </source>
</reference>
<sequence>MMLAIIYVRSDSNLKNMGRCLRSSLQLCLKSGEKRSAATTTIDKWPAFRTLFRYLDLLGLELDEVANKDGRPRAPVPDYPDVCWELGQALDAGRKQERLTLRELSEHTGISYSQLSRLTRGQFKGGRHVEVSYFDGHREFDEDTLVSFTHPVLHFLSKLGGFLRDTGKRAF</sequence>
<dbReference type="SUPFAM" id="SSF47413">
    <property type="entry name" value="lambda repressor-like DNA-binding domains"/>
    <property type="match status" value="1"/>
</dbReference>
<evidence type="ECO:0000313" key="3">
    <source>
        <dbReference type="Proteomes" id="UP000776651"/>
    </source>
</evidence>
<dbReference type="InterPro" id="IPR001387">
    <property type="entry name" value="Cro/C1-type_HTH"/>
</dbReference>
<evidence type="ECO:0000313" key="2">
    <source>
        <dbReference type="EMBL" id="MBX7489537.1"/>
    </source>
</evidence>
<name>A0ABS7JHN7_9SPHN</name>
<keyword evidence="3" id="KW-1185">Reference proteome</keyword>
<feature type="domain" description="HTH cro/C1-type" evidence="1">
    <location>
        <begin position="94"/>
        <end position="122"/>
    </location>
</feature>
<dbReference type="EMBL" id="JAIGNQ010000004">
    <property type="protein sequence ID" value="MBX7489537.1"/>
    <property type="molecule type" value="Genomic_DNA"/>
</dbReference>
<protein>
    <submittedName>
        <fullName evidence="2">Helix-turn-helix domain-containing protein</fullName>
    </submittedName>
</protein>
<dbReference type="CDD" id="cd00093">
    <property type="entry name" value="HTH_XRE"/>
    <property type="match status" value="1"/>
</dbReference>